<dbReference type="RefSeq" id="XP_008720550.1">
    <property type="nucleotide sequence ID" value="XM_008722328.1"/>
</dbReference>
<dbReference type="InterPro" id="IPR051609">
    <property type="entry name" value="NmrA/Isoflavone_reductase-like"/>
</dbReference>
<organism evidence="4 5">
    <name type="scientific">Cyphellophora europaea (strain CBS 101466)</name>
    <name type="common">Phialophora europaea</name>
    <dbReference type="NCBI Taxonomy" id="1220924"/>
    <lineage>
        <taxon>Eukaryota</taxon>
        <taxon>Fungi</taxon>
        <taxon>Dikarya</taxon>
        <taxon>Ascomycota</taxon>
        <taxon>Pezizomycotina</taxon>
        <taxon>Eurotiomycetes</taxon>
        <taxon>Chaetothyriomycetidae</taxon>
        <taxon>Chaetothyriales</taxon>
        <taxon>Cyphellophoraceae</taxon>
        <taxon>Cyphellophora</taxon>
    </lineage>
</organism>
<dbReference type="SUPFAM" id="SSF51735">
    <property type="entry name" value="NAD(P)-binding Rossmann-fold domains"/>
    <property type="match status" value="1"/>
</dbReference>
<dbReference type="OrthoDB" id="9974981at2759"/>
<dbReference type="PANTHER" id="PTHR47706:SF9">
    <property type="entry name" value="NMRA-LIKE DOMAIN-CONTAINING PROTEIN-RELATED"/>
    <property type="match status" value="1"/>
</dbReference>
<keyword evidence="5" id="KW-1185">Reference proteome</keyword>
<evidence type="ECO:0000256" key="1">
    <source>
        <dbReference type="ARBA" id="ARBA00022857"/>
    </source>
</evidence>
<reference evidence="4 5" key="1">
    <citation type="submission" date="2013-03" db="EMBL/GenBank/DDBJ databases">
        <title>The Genome Sequence of Phialophora europaea CBS 101466.</title>
        <authorList>
            <consortium name="The Broad Institute Genomics Platform"/>
            <person name="Cuomo C."/>
            <person name="de Hoog S."/>
            <person name="Gorbushina A."/>
            <person name="Walker B."/>
            <person name="Young S.K."/>
            <person name="Zeng Q."/>
            <person name="Gargeya S."/>
            <person name="Fitzgerald M."/>
            <person name="Haas B."/>
            <person name="Abouelleil A."/>
            <person name="Allen A.W."/>
            <person name="Alvarado L."/>
            <person name="Arachchi H.M."/>
            <person name="Berlin A.M."/>
            <person name="Chapman S.B."/>
            <person name="Gainer-Dewar J."/>
            <person name="Goldberg J."/>
            <person name="Griggs A."/>
            <person name="Gujja S."/>
            <person name="Hansen M."/>
            <person name="Howarth C."/>
            <person name="Imamovic A."/>
            <person name="Ireland A."/>
            <person name="Larimer J."/>
            <person name="McCowan C."/>
            <person name="Murphy C."/>
            <person name="Pearson M."/>
            <person name="Poon T.W."/>
            <person name="Priest M."/>
            <person name="Roberts A."/>
            <person name="Saif S."/>
            <person name="Shea T."/>
            <person name="Sisk P."/>
            <person name="Sykes S."/>
            <person name="Wortman J."/>
            <person name="Nusbaum C."/>
            <person name="Birren B."/>
        </authorList>
    </citation>
    <scope>NUCLEOTIDE SEQUENCE [LARGE SCALE GENOMIC DNA]</scope>
    <source>
        <strain evidence="4 5">CBS 101466</strain>
    </source>
</reference>
<dbReference type="eggNOG" id="ENOG502S12R">
    <property type="taxonomic scope" value="Eukaryota"/>
</dbReference>
<dbReference type="AlphaFoldDB" id="W2RMU2"/>
<evidence type="ECO:0000313" key="4">
    <source>
        <dbReference type="EMBL" id="ETN37018.1"/>
    </source>
</evidence>
<dbReference type="Gene3D" id="3.90.25.10">
    <property type="entry name" value="UDP-galactose 4-epimerase, domain 1"/>
    <property type="match status" value="1"/>
</dbReference>
<dbReference type="Proteomes" id="UP000030752">
    <property type="component" value="Unassembled WGS sequence"/>
</dbReference>
<dbReference type="InParanoid" id="W2RMU2"/>
<proteinExistence type="predicted"/>
<dbReference type="Pfam" id="PF05368">
    <property type="entry name" value="NmrA"/>
    <property type="match status" value="1"/>
</dbReference>
<dbReference type="EMBL" id="KB822724">
    <property type="protein sequence ID" value="ETN37018.1"/>
    <property type="molecule type" value="Genomic_DNA"/>
</dbReference>
<dbReference type="PANTHER" id="PTHR47706">
    <property type="entry name" value="NMRA-LIKE FAMILY PROTEIN"/>
    <property type="match status" value="1"/>
</dbReference>
<dbReference type="VEuPathDB" id="FungiDB:HMPREF1541_08006"/>
<evidence type="ECO:0000256" key="2">
    <source>
        <dbReference type="ARBA" id="ARBA00023002"/>
    </source>
</evidence>
<name>W2RMU2_CYPE1</name>
<dbReference type="STRING" id="1220924.W2RMU2"/>
<sequence length="310" mass="34389">MFGNNKCKVAIVGAGGRLGKHILSALLSPEFRSSYADVVVLRRSGTESAVIPNATVRTFEQDTIGDCIHDVDVLISAVGPTGHAFKDSLVNAMAKSSVRLYIPSEFGVDHTVHDFPHAEWDHKKLHFDLTQKFIPNVQVLRIYVGLFLEESIGPWFGFHTAADKYDCIGSADTPVSYTSLDDAGKVVAQVARMQMLPILEQIHIGGDTKSTRETAHIMQEAGAGKVKINELDLEKWKKATIEEGTADPSKYLRFLMGEGRINHTQEGLGNDNEIVNPGQTLWKWKTMMDYAQETKGKPWAEFKWDESVVS</sequence>
<dbReference type="Gene3D" id="3.40.50.720">
    <property type="entry name" value="NAD(P)-binding Rossmann-like Domain"/>
    <property type="match status" value="1"/>
</dbReference>
<dbReference type="HOGENOM" id="CLU_058266_0_0_1"/>
<dbReference type="GeneID" id="19975345"/>
<gene>
    <name evidence="4" type="ORF">HMPREF1541_08006</name>
</gene>
<accession>W2RMU2</accession>
<dbReference type="InterPro" id="IPR036291">
    <property type="entry name" value="NAD(P)-bd_dom_sf"/>
</dbReference>
<dbReference type="GO" id="GO:0016491">
    <property type="term" value="F:oxidoreductase activity"/>
    <property type="evidence" value="ECO:0007669"/>
    <property type="project" value="UniProtKB-KW"/>
</dbReference>
<evidence type="ECO:0000313" key="5">
    <source>
        <dbReference type="Proteomes" id="UP000030752"/>
    </source>
</evidence>
<keyword evidence="1" id="KW-0521">NADP</keyword>
<evidence type="ECO:0000259" key="3">
    <source>
        <dbReference type="Pfam" id="PF05368"/>
    </source>
</evidence>
<keyword evidence="2" id="KW-0560">Oxidoreductase</keyword>
<feature type="domain" description="NmrA-like" evidence="3">
    <location>
        <begin position="6"/>
        <end position="232"/>
    </location>
</feature>
<dbReference type="InterPro" id="IPR008030">
    <property type="entry name" value="NmrA-like"/>
</dbReference>
<protein>
    <recommendedName>
        <fullName evidence="3">NmrA-like domain-containing protein</fullName>
    </recommendedName>
</protein>